<evidence type="ECO:0000313" key="2">
    <source>
        <dbReference type="EMBL" id="SHG70456.1"/>
    </source>
</evidence>
<gene>
    <name evidence="2" type="ORF">SAMN04488109_1482</name>
</gene>
<proteinExistence type="predicted"/>
<reference evidence="2 3" key="1">
    <citation type="submission" date="2016-11" db="EMBL/GenBank/DDBJ databases">
        <authorList>
            <person name="Jaros S."/>
            <person name="Januszkiewicz K."/>
            <person name="Wedrychowicz H."/>
        </authorList>
    </citation>
    <scope>NUCLEOTIDE SEQUENCE [LARGE SCALE GENOMIC DNA]</scope>
    <source>
        <strain evidence="2 3">DSM 24574</strain>
    </source>
</reference>
<dbReference type="Pfam" id="PF14362">
    <property type="entry name" value="DUF4407"/>
    <property type="match status" value="1"/>
</dbReference>
<feature type="transmembrane region" description="Helical" evidence="1">
    <location>
        <begin position="34"/>
        <end position="53"/>
    </location>
</feature>
<feature type="transmembrane region" description="Helical" evidence="1">
    <location>
        <begin position="60"/>
        <end position="75"/>
    </location>
</feature>
<evidence type="ECO:0008006" key="4">
    <source>
        <dbReference type="Google" id="ProtNLM"/>
    </source>
</evidence>
<dbReference type="RefSeq" id="WP_245804042.1">
    <property type="nucleotide sequence ID" value="NZ_FQWQ01000001.1"/>
</dbReference>
<dbReference type="AlphaFoldDB" id="A0A1M5LZN9"/>
<name>A0A1M5LZN9_9BACT</name>
<dbReference type="Proteomes" id="UP000184212">
    <property type="component" value="Unassembled WGS sequence"/>
</dbReference>
<accession>A0A1M5LZN9</accession>
<feature type="transmembrane region" description="Helical" evidence="1">
    <location>
        <begin position="95"/>
        <end position="113"/>
    </location>
</feature>
<evidence type="ECO:0000313" key="3">
    <source>
        <dbReference type="Proteomes" id="UP000184212"/>
    </source>
</evidence>
<keyword evidence="1" id="KW-0472">Membrane</keyword>
<feature type="transmembrane region" description="Helical" evidence="1">
    <location>
        <begin position="270"/>
        <end position="295"/>
    </location>
</feature>
<dbReference type="STRING" id="947013.SAMN04488109_1482"/>
<dbReference type="EMBL" id="FQWQ01000001">
    <property type="protein sequence ID" value="SHG70456.1"/>
    <property type="molecule type" value="Genomic_DNA"/>
</dbReference>
<sequence length="350" mass="38864">MYMKKVTTFFLICSGADRHILEKCPSETSKYAGIGATIFFTGLFAALSGGYALNTVFDNLWIATAFGLLWGLMIFNLDRYIVSSMRKEGKPAREWLMATPRIVLAVFISIVIAKPLELKIFEKEIAPELAAMEQKAYKEEEILTRSRFAFVGDSLETVVNALKAEVTQKALQRDALVSAAQAEADGTGGSRKKNLGPIYKVKKADADKAETELKALTAYNYERIAALEKSVAENNTQMNGALGDLEQNKIDGPAARIEALSHLTAKSSAILWAHLFIMLLFIAIETAPVLVKLIAGKGPYDNLLKVEEYQFTVHEIEEKARMNTLAKEKTATYPQHERTFIATRLDNELQ</sequence>
<organism evidence="2 3">
    <name type="scientific">Chryseolinea serpens</name>
    <dbReference type="NCBI Taxonomy" id="947013"/>
    <lineage>
        <taxon>Bacteria</taxon>
        <taxon>Pseudomonadati</taxon>
        <taxon>Bacteroidota</taxon>
        <taxon>Cytophagia</taxon>
        <taxon>Cytophagales</taxon>
        <taxon>Fulvivirgaceae</taxon>
        <taxon>Chryseolinea</taxon>
    </lineage>
</organism>
<protein>
    <recommendedName>
        <fullName evidence="4">DUF4407 domain-containing protein</fullName>
    </recommendedName>
</protein>
<evidence type="ECO:0000256" key="1">
    <source>
        <dbReference type="SAM" id="Phobius"/>
    </source>
</evidence>
<keyword evidence="1" id="KW-0812">Transmembrane</keyword>
<keyword evidence="1" id="KW-1133">Transmembrane helix</keyword>
<keyword evidence="3" id="KW-1185">Reference proteome</keyword>
<dbReference type="InterPro" id="IPR025519">
    <property type="entry name" value="DUF4407"/>
</dbReference>